<accession>A0A422MYI6</accession>
<dbReference type="AlphaFoldDB" id="A0A422MYI6"/>
<keyword evidence="3" id="KW-1185">Reference proteome</keyword>
<keyword evidence="1" id="KW-1133">Transmembrane helix</keyword>
<comment type="caution">
    <text evidence="2">The sequence shown here is derived from an EMBL/GenBank/DDBJ whole genome shotgun (WGS) entry which is preliminary data.</text>
</comment>
<evidence type="ECO:0000256" key="1">
    <source>
        <dbReference type="SAM" id="Phobius"/>
    </source>
</evidence>
<evidence type="ECO:0000313" key="3">
    <source>
        <dbReference type="Proteomes" id="UP000284403"/>
    </source>
</evidence>
<dbReference type="Proteomes" id="UP000284403">
    <property type="component" value="Unassembled WGS sequence"/>
</dbReference>
<proteinExistence type="predicted"/>
<sequence>MYLTFWDNVDGTRLPTRLSKWRVFFLYALVPSLCFVVCSLRGGAGRWRAQTVFHPAPALHAGRPAVAGPNDCRGVASNGPGHGEARQCMCYLRAFWGPATTLPRIGVVAAAGIAVQLHCFSFCVLEEGTKPRPRAYSPLSVFVLNLFRYEPGTQPVRGEGAACGGLRALWAALLCLAAVRQRAGRVRCV</sequence>
<reference evidence="2 3" key="1">
    <citation type="journal article" date="2018" name="BMC Genomics">
        <title>Genomic comparison of Trypanosoma conorhini and Trypanosoma rangeli to Trypanosoma cruzi strains of high and low virulence.</title>
        <authorList>
            <person name="Bradwell K.R."/>
            <person name="Koparde V.N."/>
            <person name="Matveyev A.V."/>
            <person name="Serrano M.G."/>
            <person name="Alves J.M."/>
            <person name="Parikh H."/>
            <person name="Huang B."/>
            <person name="Lee V."/>
            <person name="Espinosa-Alvarez O."/>
            <person name="Ortiz P.A."/>
            <person name="Costa-Martins A.G."/>
            <person name="Teixeira M.M."/>
            <person name="Buck G.A."/>
        </authorList>
    </citation>
    <scope>NUCLEOTIDE SEQUENCE [LARGE SCALE GENOMIC DNA]</scope>
    <source>
        <strain evidence="2 3">025E</strain>
    </source>
</reference>
<dbReference type="RefSeq" id="XP_029223804.1">
    <property type="nucleotide sequence ID" value="XM_029376133.1"/>
</dbReference>
<protein>
    <submittedName>
        <fullName evidence="2">Uncharacterized protein</fullName>
    </submittedName>
</protein>
<feature type="transmembrane region" description="Helical" evidence="1">
    <location>
        <begin position="20"/>
        <end position="40"/>
    </location>
</feature>
<dbReference type="EMBL" id="MKKU01001049">
    <property type="protein sequence ID" value="RNE98273.1"/>
    <property type="molecule type" value="Genomic_DNA"/>
</dbReference>
<name>A0A422MYI6_9TRYP</name>
<keyword evidence="1" id="KW-0472">Membrane</keyword>
<keyword evidence="1" id="KW-0812">Transmembrane</keyword>
<organism evidence="2 3">
    <name type="scientific">Trypanosoma conorhini</name>
    <dbReference type="NCBI Taxonomy" id="83891"/>
    <lineage>
        <taxon>Eukaryota</taxon>
        <taxon>Discoba</taxon>
        <taxon>Euglenozoa</taxon>
        <taxon>Kinetoplastea</taxon>
        <taxon>Metakinetoplastina</taxon>
        <taxon>Trypanosomatida</taxon>
        <taxon>Trypanosomatidae</taxon>
        <taxon>Trypanosoma</taxon>
    </lineage>
</organism>
<gene>
    <name evidence="2" type="ORF">Tco025E_09313</name>
</gene>
<evidence type="ECO:0000313" key="2">
    <source>
        <dbReference type="EMBL" id="RNE98273.1"/>
    </source>
</evidence>
<dbReference type="GeneID" id="40322924"/>